<dbReference type="Proteomes" id="UP000295468">
    <property type="component" value="Unassembled WGS sequence"/>
</dbReference>
<dbReference type="PANTHER" id="PTHR37461:SF1">
    <property type="entry name" value="ANTI-SIGMA-K FACTOR RSKA"/>
    <property type="match status" value="1"/>
</dbReference>
<keyword evidence="2" id="KW-0812">Transmembrane</keyword>
<dbReference type="PANTHER" id="PTHR37461">
    <property type="entry name" value="ANTI-SIGMA-K FACTOR RSKA"/>
    <property type="match status" value="1"/>
</dbReference>
<feature type="domain" description="Anti-sigma K factor RskA C-terminal" evidence="3">
    <location>
        <begin position="98"/>
        <end position="254"/>
    </location>
</feature>
<dbReference type="InterPro" id="IPR051474">
    <property type="entry name" value="Anti-sigma-K/W_factor"/>
</dbReference>
<gene>
    <name evidence="4" type="ORF">CLV82_2868</name>
</gene>
<accession>A0A4R6TJC9</accession>
<keyword evidence="2" id="KW-0472">Membrane</keyword>
<comment type="caution">
    <text evidence="4">The sequence shown here is derived from an EMBL/GenBank/DDBJ whole genome shotgun (WGS) entry which is preliminary data.</text>
</comment>
<dbReference type="AlphaFoldDB" id="A0A4R6TJC9"/>
<name>A0A4R6TJC9_9FLAO</name>
<dbReference type="EMBL" id="SNYI01000003">
    <property type="protein sequence ID" value="TDQ29410.1"/>
    <property type="molecule type" value="Genomic_DNA"/>
</dbReference>
<dbReference type="RefSeq" id="WP_133644982.1">
    <property type="nucleotide sequence ID" value="NZ_SNYI01000003.1"/>
</dbReference>
<organism evidence="4 5">
    <name type="scientific">Zeaxanthinibacter enoshimensis</name>
    <dbReference type="NCBI Taxonomy" id="392009"/>
    <lineage>
        <taxon>Bacteria</taxon>
        <taxon>Pseudomonadati</taxon>
        <taxon>Bacteroidota</taxon>
        <taxon>Flavobacteriia</taxon>
        <taxon>Flavobacteriales</taxon>
        <taxon>Flavobacteriaceae</taxon>
        <taxon>Zeaxanthinibacter</taxon>
    </lineage>
</organism>
<dbReference type="GO" id="GO:0016989">
    <property type="term" value="F:sigma factor antagonist activity"/>
    <property type="evidence" value="ECO:0007669"/>
    <property type="project" value="TreeGrafter"/>
</dbReference>
<dbReference type="GO" id="GO:0006417">
    <property type="term" value="P:regulation of translation"/>
    <property type="evidence" value="ECO:0007669"/>
    <property type="project" value="TreeGrafter"/>
</dbReference>
<evidence type="ECO:0000256" key="2">
    <source>
        <dbReference type="SAM" id="Phobius"/>
    </source>
</evidence>
<protein>
    <submittedName>
        <fullName evidence="4">Anti-sigma-K factor rskA</fullName>
    </submittedName>
</protein>
<evidence type="ECO:0000313" key="5">
    <source>
        <dbReference type="Proteomes" id="UP000295468"/>
    </source>
</evidence>
<keyword evidence="5" id="KW-1185">Reference proteome</keyword>
<evidence type="ECO:0000256" key="1">
    <source>
        <dbReference type="SAM" id="Coils"/>
    </source>
</evidence>
<feature type="coiled-coil region" evidence="1">
    <location>
        <begin position="114"/>
        <end position="155"/>
    </location>
</feature>
<proteinExistence type="predicted"/>
<dbReference type="InterPro" id="IPR018764">
    <property type="entry name" value="RskA_C"/>
</dbReference>
<evidence type="ECO:0000313" key="4">
    <source>
        <dbReference type="EMBL" id="TDQ29410.1"/>
    </source>
</evidence>
<sequence>MDIEKYISSGILELYVAGLLTEAENREVSEYAKSHPEIEKEIRAIEAGVLALSKAASPGITEKSRIEQLWATMDERENKPVIKMEKPRTNWFAYTGWAAALVLLAGLWWVYNQNQELRTDMQTRVNEVQQLESQIEAARNSLVQTRELFNQLRDKDVTIVPLSGQQVAPDAYARAYWKKDTQEVYIDAQGLPEPPPGMVYQVWSLKLSPLTPTSIGLLESFATDDNKVFVLPNANETEAFGITLEPAGGSESPTLEQLYTLGAVATS</sequence>
<feature type="transmembrane region" description="Helical" evidence="2">
    <location>
        <begin position="91"/>
        <end position="111"/>
    </location>
</feature>
<dbReference type="OrthoDB" id="1420916at2"/>
<dbReference type="GO" id="GO:0005886">
    <property type="term" value="C:plasma membrane"/>
    <property type="evidence" value="ECO:0007669"/>
    <property type="project" value="InterPro"/>
</dbReference>
<dbReference type="Pfam" id="PF10099">
    <property type="entry name" value="RskA_C"/>
    <property type="match status" value="1"/>
</dbReference>
<reference evidence="4 5" key="1">
    <citation type="submission" date="2019-03" db="EMBL/GenBank/DDBJ databases">
        <title>Genomic Encyclopedia of Archaeal and Bacterial Type Strains, Phase II (KMG-II): from individual species to whole genera.</title>
        <authorList>
            <person name="Goeker M."/>
        </authorList>
    </citation>
    <scope>NUCLEOTIDE SEQUENCE [LARGE SCALE GENOMIC DNA]</scope>
    <source>
        <strain evidence="4 5">DSM 18435</strain>
    </source>
</reference>
<keyword evidence="2" id="KW-1133">Transmembrane helix</keyword>
<keyword evidence="1" id="KW-0175">Coiled coil</keyword>
<evidence type="ECO:0000259" key="3">
    <source>
        <dbReference type="Pfam" id="PF10099"/>
    </source>
</evidence>